<feature type="region of interest" description="Disordered" evidence="1">
    <location>
        <begin position="72"/>
        <end position="464"/>
    </location>
</feature>
<proteinExistence type="predicted"/>
<feature type="non-terminal residue" evidence="2">
    <location>
        <position position="544"/>
    </location>
</feature>
<feature type="compositionally biased region" description="Polar residues" evidence="1">
    <location>
        <begin position="370"/>
        <end position="383"/>
    </location>
</feature>
<name>A0A9N9H294_9GLOM</name>
<feature type="compositionally biased region" description="Polar residues" evidence="1">
    <location>
        <begin position="240"/>
        <end position="258"/>
    </location>
</feature>
<feature type="non-terminal residue" evidence="2">
    <location>
        <position position="1"/>
    </location>
</feature>
<dbReference type="OrthoDB" id="248923at2759"/>
<feature type="compositionally biased region" description="Low complexity" evidence="1">
    <location>
        <begin position="189"/>
        <end position="201"/>
    </location>
</feature>
<comment type="caution">
    <text evidence="2">The sequence shown here is derived from an EMBL/GenBank/DDBJ whole genome shotgun (WGS) entry which is preliminary data.</text>
</comment>
<feature type="compositionally biased region" description="Polar residues" evidence="1">
    <location>
        <begin position="455"/>
        <end position="464"/>
    </location>
</feature>
<accession>A0A9N9H294</accession>
<feature type="compositionally biased region" description="Basic and acidic residues" evidence="1">
    <location>
        <begin position="438"/>
        <end position="451"/>
    </location>
</feature>
<dbReference type="AlphaFoldDB" id="A0A9N9H294"/>
<feature type="compositionally biased region" description="Polar residues" evidence="1">
    <location>
        <begin position="275"/>
        <end position="290"/>
    </location>
</feature>
<gene>
    <name evidence="2" type="ORF">POCULU_LOCUS9967</name>
</gene>
<evidence type="ECO:0000256" key="1">
    <source>
        <dbReference type="SAM" id="MobiDB-lite"/>
    </source>
</evidence>
<organism evidence="2 3">
    <name type="scientific">Paraglomus occultum</name>
    <dbReference type="NCBI Taxonomy" id="144539"/>
    <lineage>
        <taxon>Eukaryota</taxon>
        <taxon>Fungi</taxon>
        <taxon>Fungi incertae sedis</taxon>
        <taxon>Mucoromycota</taxon>
        <taxon>Glomeromycotina</taxon>
        <taxon>Glomeromycetes</taxon>
        <taxon>Paraglomerales</taxon>
        <taxon>Paraglomeraceae</taxon>
        <taxon>Paraglomus</taxon>
    </lineage>
</organism>
<feature type="compositionally biased region" description="Polar residues" evidence="1">
    <location>
        <begin position="77"/>
        <end position="112"/>
    </location>
</feature>
<feature type="compositionally biased region" description="Polar residues" evidence="1">
    <location>
        <begin position="214"/>
        <end position="232"/>
    </location>
</feature>
<feature type="compositionally biased region" description="Polar residues" evidence="1">
    <location>
        <begin position="121"/>
        <end position="188"/>
    </location>
</feature>
<feature type="compositionally biased region" description="Polar residues" evidence="1">
    <location>
        <begin position="339"/>
        <end position="361"/>
    </location>
</feature>
<evidence type="ECO:0000313" key="3">
    <source>
        <dbReference type="Proteomes" id="UP000789572"/>
    </source>
</evidence>
<protein>
    <submittedName>
        <fullName evidence="2">4901_t:CDS:1</fullName>
    </submittedName>
</protein>
<evidence type="ECO:0000313" key="2">
    <source>
        <dbReference type="EMBL" id="CAG8651378.1"/>
    </source>
</evidence>
<feature type="compositionally biased region" description="Polar residues" evidence="1">
    <location>
        <begin position="400"/>
        <end position="413"/>
    </location>
</feature>
<dbReference type="EMBL" id="CAJVPJ010004375">
    <property type="protein sequence ID" value="CAG8651378.1"/>
    <property type="molecule type" value="Genomic_DNA"/>
</dbReference>
<reference evidence="2" key="1">
    <citation type="submission" date="2021-06" db="EMBL/GenBank/DDBJ databases">
        <authorList>
            <person name="Kallberg Y."/>
            <person name="Tangrot J."/>
            <person name="Rosling A."/>
        </authorList>
    </citation>
    <scope>NUCLEOTIDE SEQUENCE</scope>
    <source>
        <strain evidence="2">IA702</strain>
    </source>
</reference>
<keyword evidence="3" id="KW-1185">Reference proteome</keyword>
<dbReference type="Proteomes" id="UP000789572">
    <property type="component" value="Unassembled WGS sequence"/>
</dbReference>
<feature type="region of interest" description="Disordered" evidence="1">
    <location>
        <begin position="34"/>
        <end position="56"/>
    </location>
</feature>
<sequence length="544" mass="59486">GLPDVWQNKVPSDEIVNTRYINPNLVPHLGSSEKTEVTGKNIGTPFNTQHGLPPEMKASLKSAGMRNEEFKRVPGKLTQQNSLHDSRSKSAANRLQNPAHQRSISLGTQDRSIANDGSRLHSPTETGFSRKTSATHLSLRKNSATSTFTHLNEPTNGTSSKAGSRKGSTSSQNSAKESQSPTSFKQAISPSQPTPNTSSTNAHDSARRIPPKMTLQSVSTSHQNISAPSQSPRKIMVASPSLSREANGPQITPRNKSASPDILRDRPSSPLPNERTFNNGPQITPRNKSASPDILRDLPSSPLPNERTFNNGPQITPRNKSASPDILRDRPSSPLPNERTFNNGSPITLTNKSMSPRSRPTSPLPHERTFNNGSPITSTNKSVSPDRLRDQPSSPLPNVRTFNNGLPYESSNGYIPPRKTPNESQYTQRLLGSPGFPPERRGSASPSKDRFGPISQDNINTDNRAKNFSNNITNIQWDRIPPPPKDIPKLQAPPIKIRQNPLPKEIQHLADILDKGDPTPLYTDLTQIAEGESGDMYAARKADK</sequence>
<feature type="compositionally biased region" description="Polar residues" evidence="1">
    <location>
        <begin position="307"/>
        <end position="322"/>
    </location>
</feature>